<gene>
    <name evidence="1" type="ORF">C1645_834724</name>
</gene>
<protein>
    <submittedName>
        <fullName evidence="1">Uncharacterized protein</fullName>
    </submittedName>
</protein>
<keyword evidence="2" id="KW-1185">Reference proteome</keyword>
<sequence>MVYLKNILKLTDNKDTIPTNKLFNWEYLNHFFEHIEFQNREASYTHLILWIKKSIPEIISENFIRSDLPNPNLEPEFYQLVLIYQIHIYNPAKYGDPAPSGQIWVVPYHAPTLLIWNAHINIQYVNTKNLGKYFTKYVVKSEPSYVFNISEGDKYREHIVAKHFSLIECIFLLLDDDKNPYWKDVIEKYFACPHTE</sequence>
<evidence type="ECO:0000313" key="2">
    <source>
        <dbReference type="Proteomes" id="UP000265703"/>
    </source>
</evidence>
<dbReference type="Proteomes" id="UP000265703">
    <property type="component" value="Unassembled WGS sequence"/>
</dbReference>
<proteinExistence type="predicted"/>
<accession>A0A397SDQ6</accession>
<dbReference type="AlphaFoldDB" id="A0A397SDQ6"/>
<dbReference type="EMBL" id="QKYT01000624">
    <property type="protein sequence ID" value="RIA82856.1"/>
    <property type="molecule type" value="Genomic_DNA"/>
</dbReference>
<evidence type="ECO:0000313" key="1">
    <source>
        <dbReference type="EMBL" id="RIA82856.1"/>
    </source>
</evidence>
<dbReference type="STRING" id="658196.A0A397SDQ6"/>
<comment type="caution">
    <text evidence="1">The sequence shown here is derived from an EMBL/GenBank/DDBJ whole genome shotgun (WGS) entry which is preliminary data.</text>
</comment>
<name>A0A397SDQ6_9GLOM</name>
<reference evidence="1 2" key="1">
    <citation type="submission" date="2018-06" db="EMBL/GenBank/DDBJ databases">
        <title>Comparative genomics reveals the genomic features of Rhizophagus irregularis, R. cerebriforme, R. diaphanum and Gigaspora rosea, and their symbiotic lifestyle signature.</title>
        <authorList>
            <person name="Morin E."/>
            <person name="San Clemente H."/>
            <person name="Chen E.C.H."/>
            <person name="De La Providencia I."/>
            <person name="Hainaut M."/>
            <person name="Kuo A."/>
            <person name="Kohler A."/>
            <person name="Murat C."/>
            <person name="Tang N."/>
            <person name="Roy S."/>
            <person name="Loubradou J."/>
            <person name="Henrissat B."/>
            <person name="Grigoriev I.V."/>
            <person name="Corradi N."/>
            <person name="Roux C."/>
            <person name="Martin F.M."/>
        </authorList>
    </citation>
    <scope>NUCLEOTIDE SEQUENCE [LARGE SCALE GENOMIC DNA]</scope>
    <source>
        <strain evidence="1 2">DAOM 227022</strain>
    </source>
</reference>
<organism evidence="1 2">
    <name type="scientific">Glomus cerebriforme</name>
    <dbReference type="NCBI Taxonomy" id="658196"/>
    <lineage>
        <taxon>Eukaryota</taxon>
        <taxon>Fungi</taxon>
        <taxon>Fungi incertae sedis</taxon>
        <taxon>Mucoromycota</taxon>
        <taxon>Glomeromycotina</taxon>
        <taxon>Glomeromycetes</taxon>
        <taxon>Glomerales</taxon>
        <taxon>Glomeraceae</taxon>
        <taxon>Glomus</taxon>
    </lineage>
</organism>
<dbReference type="OrthoDB" id="2445660at2759"/>